<evidence type="ECO:0000313" key="1">
    <source>
        <dbReference type="EMBL" id="SIS79581.1"/>
    </source>
</evidence>
<reference evidence="2" key="1">
    <citation type="submission" date="2017-01" db="EMBL/GenBank/DDBJ databases">
        <authorList>
            <person name="Varghese N."/>
            <person name="Submissions S."/>
        </authorList>
    </citation>
    <scope>NUCLEOTIDE SEQUENCE [LARGE SCALE GENOMIC DNA]</scope>
    <source>
        <strain evidence="2">DSM 18714</strain>
    </source>
</reference>
<sequence>MAVFRVEVNDKQITAARDGLEGTNPANMENALETNFEFWIDNDTELNERVNAWLVN</sequence>
<organism evidence="1 2">
    <name type="scientific">Phaeovulum vinaykumarii</name>
    <dbReference type="NCBI Taxonomy" id="407234"/>
    <lineage>
        <taxon>Bacteria</taxon>
        <taxon>Pseudomonadati</taxon>
        <taxon>Pseudomonadota</taxon>
        <taxon>Alphaproteobacteria</taxon>
        <taxon>Rhodobacterales</taxon>
        <taxon>Paracoccaceae</taxon>
        <taxon>Phaeovulum</taxon>
    </lineage>
</organism>
<keyword evidence="2" id="KW-1185">Reference proteome</keyword>
<accession>A0A1N7M0X5</accession>
<protein>
    <submittedName>
        <fullName evidence="1">Uncharacterized protein</fullName>
    </submittedName>
</protein>
<name>A0A1N7M0X5_9RHOB</name>
<dbReference type="STRING" id="407234.SAMN05421795_10513"/>
<dbReference type="EMBL" id="FTOM01000005">
    <property type="protein sequence ID" value="SIS79581.1"/>
    <property type="molecule type" value="Genomic_DNA"/>
</dbReference>
<proteinExistence type="predicted"/>
<evidence type="ECO:0000313" key="2">
    <source>
        <dbReference type="Proteomes" id="UP000186098"/>
    </source>
</evidence>
<dbReference type="Proteomes" id="UP000186098">
    <property type="component" value="Unassembled WGS sequence"/>
</dbReference>
<gene>
    <name evidence="1" type="ORF">SAMN05421795_10513</name>
</gene>
<dbReference type="AlphaFoldDB" id="A0A1N7M0X5"/>